<organism evidence="2 3">
    <name type="scientific">Nocardia terpenica</name>
    <dbReference type="NCBI Taxonomy" id="455432"/>
    <lineage>
        <taxon>Bacteria</taxon>
        <taxon>Bacillati</taxon>
        <taxon>Actinomycetota</taxon>
        <taxon>Actinomycetes</taxon>
        <taxon>Mycobacteriales</taxon>
        <taxon>Nocardiaceae</taxon>
        <taxon>Nocardia</taxon>
    </lineage>
</organism>
<dbReference type="Proteomes" id="UP000221961">
    <property type="component" value="Chromosome"/>
</dbReference>
<accession>A0A291RXD3</accession>
<feature type="signal peptide" evidence="1">
    <location>
        <begin position="1"/>
        <end position="29"/>
    </location>
</feature>
<evidence type="ECO:0008006" key="4">
    <source>
        <dbReference type="Google" id="ProtNLM"/>
    </source>
</evidence>
<dbReference type="Gene3D" id="3.40.710.10">
    <property type="entry name" value="DD-peptidase/beta-lactamase superfamily"/>
    <property type="match status" value="1"/>
</dbReference>
<proteinExistence type="predicted"/>
<keyword evidence="1" id="KW-0732">Signal</keyword>
<reference evidence="2 3" key="1">
    <citation type="submission" date="2017-10" db="EMBL/GenBank/DDBJ databases">
        <title>Comparative genomics between pathogenic Norcardia.</title>
        <authorList>
            <person name="Zeng L."/>
        </authorList>
    </citation>
    <scope>NUCLEOTIDE SEQUENCE [LARGE SCALE GENOMIC DNA]</scope>
    <source>
        <strain evidence="2 3">NC_YFY_NT001</strain>
    </source>
</reference>
<sequence>MRPGKRIRVLLTALCCGALLLVPACSSHTDPGPAATIARPSAPSGTGAVVALPGSLAADFADLLPSLNGHAGMAIQAVGGDRPVTMGNWTTGPAWSTMKVPLALAVLRTNGNTGTYQMSAAITESDNTAADGLWQSLGTPDAAAQAVQAVLRDGGDTATTVPATRARPDYSAFGQATWALADQARFTAHLPCLPDADTVTTLMSKVVWGQQWGLGHLDNSQYKGGWGPDPSGNYLVRQLGLVTTPGGEMAIALAAQANSGSFTEGTQMLDKMVTLIGKHLGELPVGHCR</sequence>
<evidence type="ECO:0000313" key="3">
    <source>
        <dbReference type="Proteomes" id="UP000221961"/>
    </source>
</evidence>
<feature type="chain" id="PRO_5038967841" description="Serine hydrolase" evidence="1">
    <location>
        <begin position="30"/>
        <end position="289"/>
    </location>
</feature>
<dbReference type="SUPFAM" id="SSF56601">
    <property type="entry name" value="beta-lactamase/transpeptidase-like"/>
    <property type="match status" value="1"/>
</dbReference>
<evidence type="ECO:0000256" key="1">
    <source>
        <dbReference type="SAM" id="SignalP"/>
    </source>
</evidence>
<dbReference type="EMBL" id="CP023778">
    <property type="protein sequence ID" value="ATL72173.1"/>
    <property type="molecule type" value="Genomic_DNA"/>
</dbReference>
<dbReference type="AlphaFoldDB" id="A0A291RXD3"/>
<protein>
    <recommendedName>
        <fullName evidence="4">Serine hydrolase</fullName>
    </recommendedName>
</protein>
<gene>
    <name evidence="2" type="ORF">CRH09_28580</name>
</gene>
<evidence type="ECO:0000313" key="2">
    <source>
        <dbReference type="EMBL" id="ATL72173.1"/>
    </source>
</evidence>
<dbReference type="KEGG" id="ntp:CRH09_28580"/>
<name>A0A291RXD3_9NOCA</name>
<dbReference type="InterPro" id="IPR012338">
    <property type="entry name" value="Beta-lactam/transpept-like"/>
</dbReference>